<protein>
    <submittedName>
        <fullName evidence="1">Uncharacterized protein</fullName>
    </submittedName>
</protein>
<reference evidence="1" key="1">
    <citation type="submission" date="2019-08" db="EMBL/GenBank/DDBJ databases">
        <authorList>
            <person name="Kucharzyk K."/>
            <person name="Murdoch R.W."/>
            <person name="Higgins S."/>
            <person name="Loffler F."/>
        </authorList>
    </citation>
    <scope>NUCLEOTIDE SEQUENCE</scope>
</reference>
<evidence type="ECO:0000313" key="1">
    <source>
        <dbReference type="EMBL" id="MPN12607.1"/>
    </source>
</evidence>
<name>A0A645FE73_9ZZZZ</name>
<gene>
    <name evidence="1" type="ORF">SDC9_159925</name>
</gene>
<organism evidence="1">
    <name type="scientific">bioreactor metagenome</name>
    <dbReference type="NCBI Taxonomy" id="1076179"/>
    <lineage>
        <taxon>unclassified sequences</taxon>
        <taxon>metagenomes</taxon>
        <taxon>ecological metagenomes</taxon>
    </lineage>
</organism>
<accession>A0A645FE73</accession>
<dbReference type="EMBL" id="VSSQ01058985">
    <property type="protein sequence ID" value="MPN12607.1"/>
    <property type="molecule type" value="Genomic_DNA"/>
</dbReference>
<comment type="caution">
    <text evidence="1">The sequence shown here is derived from an EMBL/GenBank/DDBJ whole genome shotgun (WGS) entry which is preliminary data.</text>
</comment>
<dbReference type="AlphaFoldDB" id="A0A645FE73"/>
<sequence>MLLNVRLDEDRGLLGIDANREPVEQYLVAILLHLARVRVIRHHRVPVDDAPEAIIFILQLHPVNERSRHVAVMETPRGPHTAENPLSLIHHTKHPFNYICKLYAPMFKRRGFFFDKRDGKARLGLDHSSQCRQRSPLHLTVVGAHEREPGVERLLPVVIG</sequence>
<proteinExistence type="predicted"/>